<comment type="caution">
    <text evidence="2">The sequence shown here is derived from an EMBL/GenBank/DDBJ whole genome shotgun (WGS) entry which is preliminary data.</text>
</comment>
<evidence type="ECO:0000313" key="2">
    <source>
        <dbReference type="EMBL" id="CAF4669277.1"/>
    </source>
</evidence>
<keyword evidence="1" id="KW-1133">Transmembrane helix</keyword>
<reference evidence="2" key="1">
    <citation type="submission" date="2021-02" db="EMBL/GenBank/DDBJ databases">
        <authorList>
            <person name="Nowell W R."/>
        </authorList>
    </citation>
    <scope>NUCLEOTIDE SEQUENCE</scope>
</reference>
<dbReference type="Proteomes" id="UP000663838">
    <property type="component" value="Unassembled WGS sequence"/>
</dbReference>
<sequence>MKNSRFTHVTITPRSEIAEHSNNTQAHIIVHPSVIEKHSNLPEILFSKTSLLSSNHQKHIISEPISSVISKDTELSPQSNHQASTNKLWIISLAIILVTAGLLALFIGIYALMHPVKSMTTATTMTTTTSSTTTTTTCQSLLDFDTIGTSYTPVPNGYGCFQWSGATVLQYLTFGTLSGYNTAVSSVPFVIYTSTTLTMSIVNATFTMNSSMAASAWNDNLNVSISGLLHGVTMQATSLLLQVFTKTNITLNWSGIDTMTLTTGGGTHNTNVGGTGEFVAIDNMLVAH</sequence>
<evidence type="ECO:0000313" key="3">
    <source>
        <dbReference type="EMBL" id="CAF4821571.1"/>
    </source>
</evidence>
<proteinExistence type="predicted"/>
<dbReference type="Proteomes" id="UP000663862">
    <property type="component" value="Unassembled WGS sequence"/>
</dbReference>
<evidence type="ECO:0000256" key="1">
    <source>
        <dbReference type="SAM" id="Phobius"/>
    </source>
</evidence>
<dbReference type="EMBL" id="CAJOBS010002538">
    <property type="protein sequence ID" value="CAF4821571.1"/>
    <property type="molecule type" value="Genomic_DNA"/>
</dbReference>
<dbReference type="AlphaFoldDB" id="A0A821GJL5"/>
<evidence type="ECO:0000313" key="4">
    <source>
        <dbReference type="Proteomes" id="UP000663862"/>
    </source>
</evidence>
<feature type="transmembrane region" description="Helical" evidence="1">
    <location>
        <begin position="88"/>
        <end position="113"/>
    </location>
</feature>
<dbReference type="EMBL" id="CAJOBQ010006254">
    <property type="protein sequence ID" value="CAF4669277.1"/>
    <property type="molecule type" value="Genomic_DNA"/>
</dbReference>
<accession>A0A821GJL5</accession>
<name>A0A821GJL5_9BILA</name>
<keyword evidence="1" id="KW-0472">Membrane</keyword>
<organism evidence="2 4">
    <name type="scientific">Rotaria socialis</name>
    <dbReference type="NCBI Taxonomy" id="392032"/>
    <lineage>
        <taxon>Eukaryota</taxon>
        <taxon>Metazoa</taxon>
        <taxon>Spiralia</taxon>
        <taxon>Gnathifera</taxon>
        <taxon>Rotifera</taxon>
        <taxon>Eurotatoria</taxon>
        <taxon>Bdelloidea</taxon>
        <taxon>Philodinida</taxon>
        <taxon>Philodinidae</taxon>
        <taxon>Rotaria</taxon>
    </lineage>
</organism>
<gene>
    <name evidence="3" type="ORF">TOA249_LOCUS24619</name>
    <name evidence="2" type="ORF">TSG867_LOCUS31777</name>
</gene>
<keyword evidence="1" id="KW-0812">Transmembrane</keyword>
<protein>
    <submittedName>
        <fullName evidence="2">Uncharacterized protein</fullName>
    </submittedName>
</protein>